<dbReference type="PANTHER" id="PTHR43191">
    <property type="entry name" value="RRNA METHYLTRANSFERASE 3"/>
    <property type="match status" value="1"/>
</dbReference>
<dbReference type="InterPro" id="IPR001537">
    <property type="entry name" value="SpoU_MeTrfase"/>
</dbReference>
<dbReference type="InterPro" id="IPR051259">
    <property type="entry name" value="rRNA_Methyltransferase"/>
</dbReference>
<name>A0A2S6FXY0_9CLOT</name>
<evidence type="ECO:0000256" key="3">
    <source>
        <dbReference type="ARBA" id="ARBA00022679"/>
    </source>
</evidence>
<reference evidence="5 6" key="1">
    <citation type="submission" date="2018-02" db="EMBL/GenBank/DDBJ databases">
        <title>Genomic Encyclopedia of Archaeal and Bacterial Type Strains, Phase II (KMG-II): from individual species to whole genera.</title>
        <authorList>
            <person name="Goeker M."/>
        </authorList>
    </citation>
    <scope>NUCLEOTIDE SEQUENCE [LARGE SCALE GENOMIC DNA]</scope>
    <source>
        <strain evidence="5 6">DSM 15099</strain>
    </source>
</reference>
<gene>
    <name evidence="5" type="ORF">BD821_107101</name>
</gene>
<dbReference type="RefSeq" id="WP_226104256.1">
    <property type="nucleotide sequence ID" value="NZ_PTIS01000007.1"/>
</dbReference>
<sequence length="264" mass="29853">MNLIESKNNPLIKEVKKLHEKKYRLLMGKFIVEGLRFVEEALNKSYLTDSLFISKNYVDKYNYLLDNNLINEKKVFIVEDNIFKSLCYTESPQGIIAVCNITKEKFNITDGFYILVDKVQDPGNLGTIIRSAHASGAKAVILTKGTVDLYNPKVLRSTMGSIFYIPIIEDERSEYINELKAKGFKFLVSSLDTEENFYDIELTKNLVICVGNEGNGISEDIYKLSDIKAKIPMPGGAESLNVSIAASIMMFEVIRQINSSIEFI</sequence>
<evidence type="ECO:0000259" key="4">
    <source>
        <dbReference type="SMART" id="SM00967"/>
    </source>
</evidence>
<dbReference type="SMART" id="SM00967">
    <property type="entry name" value="SpoU_sub_bind"/>
    <property type="match status" value="1"/>
</dbReference>
<dbReference type="Pfam" id="PF00588">
    <property type="entry name" value="SpoU_methylase"/>
    <property type="match status" value="1"/>
</dbReference>
<dbReference type="CDD" id="cd18095">
    <property type="entry name" value="SpoU-like_rRNA-MTase"/>
    <property type="match status" value="1"/>
</dbReference>
<dbReference type="Gene3D" id="3.30.1330.30">
    <property type="match status" value="1"/>
</dbReference>
<keyword evidence="3 5" id="KW-0808">Transferase</keyword>
<feature type="domain" description="RNA 2-O ribose methyltransferase substrate binding" evidence="4">
    <location>
        <begin position="31"/>
        <end position="105"/>
    </location>
</feature>
<dbReference type="SUPFAM" id="SSF75217">
    <property type="entry name" value="alpha/beta knot"/>
    <property type="match status" value="1"/>
</dbReference>
<dbReference type="EMBL" id="PTIS01000007">
    <property type="protein sequence ID" value="PPK48463.1"/>
    <property type="molecule type" value="Genomic_DNA"/>
</dbReference>
<comment type="similarity">
    <text evidence="1">Belongs to the class IV-like SAM-binding methyltransferase superfamily. RNA methyltransferase TrmH family.</text>
</comment>
<comment type="caution">
    <text evidence="5">The sequence shown here is derived from an EMBL/GenBank/DDBJ whole genome shotgun (WGS) entry which is preliminary data.</text>
</comment>
<accession>A0A2S6FXY0</accession>
<dbReference type="PANTHER" id="PTHR43191:SF2">
    <property type="entry name" value="RRNA METHYLTRANSFERASE 3, MITOCHONDRIAL"/>
    <property type="match status" value="1"/>
</dbReference>
<dbReference type="GO" id="GO:0003723">
    <property type="term" value="F:RNA binding"/>
    <property type="evidence" value="ECO:0007669"/>
    <property type="project" value="InterPro"/>
</dbReference>
<organism evidence="5 6">
    <name type="scientific">Clostridium algidicarnis DSM 15099</name>
    <dbReference type="NCBI Taxonomy" id="1121295"/>
    <lineage>
        <taxon>Bacteria</taxon>
        <taxon>Bacillati</taxon>
        <taxon>Bacillota</taxon>
        <taxon>Clostridia</taxon>
        <taxon>Eubacteriales</taxon>
        <taxon>Clostridiaceae</taxon>
        <taxon>Clostridium</taxon>
    </lineage>
</organism>
<evidence type="ECO:0000256" key="2">
    <source>
        <dbReference type="ARBA" id="ARBA00022603"/>
    </source>
</evidence>
<dbReference type="InterPro" id="IPR029064">
    <property type="entry name" value="Ribosomal_eL30-like_sf"/>
</dbReference>
<dbReference type="GO" id="GO:0006396">
    <property type="term" value="P:RNA processing"/>
    <property type="evidence" value="ECO:0007669"/>
    <property type="project" value="InterPro"/>
</dbReference>
<protein>
    <submittedName>
        <fullName evidence="5">TrmH family RNA methyltransferase</fullName>
    </submittedName>
</protein>
<dbReference type="Pfam" id="PF22435">
    <property type="entry name" value="MRM3-like_sub_bind"/>
    <property type="match status" value="1"/>
</dbReference>
<dbReference type="AlphaFoldDB" id="A0A2S6FXY0"/>
<dbReference type="GO" id="GO:0032259">
    <property type="term" value="P:methylation"/>
    <property type="evidence" value="ECO:0007669"/>
    <property type="project" value="UniProtKB-KW"/>
</dbReference>
<evidence type="ECO:0000313" key="6">
    <source>
        <dbReference type="Proteomes" id="UP000239863"/>
    </source>
</evidence>
<dbReference type="InterPro" id="IPR013123">
    <property type="entry name" value="SpoU_subst-bd"/>
</dbReference>
<dbReference type="InterPro" id="IPR029028">
    <property type="entry name" value="Alpha/beta_knot_MTases"/>
</dbReference>
<keyword evidence="2 5" id="KW-0489">Methyltransferase</keyword>
<dbReference type="SUPFAM" id="SSF55315">
    <property type="entry name" value="L30e-like"/>
    <property type="match status" value="1"/>
</dbReference>
<dbReference type="Proteomes" id="UP000239863">
    <property type="component" value="Unassembled WGS sequence"/>
</dbReference>
<proteinExistence type="inferred from homology"/>
<dbReference type="GO" id="GO:0005737">
    <property type="term" value="C:cytoplasm"/>
    <property type="evidence" value="ECO:0007669"/>
    <property type="project" value="UniProtKB-ARBA"/>
</dbReference>
<dbReference type="InterPro" id="IPR053888">
    <property type="entry name" value="MRM3-like_sub_bind"/>
</dbReference>
<dbReference type="InterPro" id="IPR029026">
    <property type="entry name" value="tRNA_m1G_MTases_N"/>
</dbReference>
<dbReference type="GO" id="GO:0008173">
    <property type="term" value="F:RNA methyltransferase activity"/>
    <property type="evidence" value="ECO:0007669"/>
    <property type="project" value="InterPro"/>
</dbReference>
<evidence type="ECO:0000313" key="5">
    <source>
        <dbReference type="EMBL" id="PPK48463.1"/>
    </source>
</evidence>
<dbReference type="STRING" id="37659.GCA_000703125_02332"/>
<evidence type="ECO:0000256" key="1">
    <source>
        <dbReference type="ARBA" id="ARBA00007228"/>
    </source>
</evidence>
<dbReference type="Gene3D" id="3.40.1280.10">
    <property type="match status" value="1"/>
</dbReference>